<evidence type="ECO:0000313" key="1">
    <source>
        <dbReference type="EMBL" id="MBD8015112.1"/>
    </source>
</evidence>
<dbReference type="Proteomes" id="UP000658980">
    <property type="component" value="Unassembled WGS sequence"/>
</dbReference>
<proteinExistence type="predicted"/>
<accession>A0ABR8WDK6</accession>
<keyword evidence="2" id="KW-1185">Reference proteome</keyword>
<gene>
    <name evidence="1" type="ORF">H9630_09800</name>
</gene>
<dbReference type="RefSeq" id="WP_191715313.1">
    <property type="nucleotide sequence ID" value="NZ_JACSPU010000003.1"/>
</dbReference>
<comment type="caution">
    <text evidence="1">The sequence shown here is derived from an EMBL/GenBank/DDBJ whole genome shotgun (WGS) entry which is preliminary data.</text>
</comment>
<dbReference type="EMBL" id="JACSPU010000003">
    <property type="protein sequence ID" value="MBD8015112.1"/>
    <property type="molecule type" value="Genomic_DNA"/>
</dbReference>
<name>A0ABR8WDK6_9BACL</name>
<protein>
    <submittedName>
        <fullName evidence="1">Uncharacterized protein</fullName>
    </submittedName>
</protein>
<organism evidence="1 2">
    <name type="scientific">Planococcus wigleyi</name>
    <dbReference type="NCBI Taxonomy" id="2762216"/>
    <lineage>
        <taxon>Bacteria</taxon>
        <taxon>Bacillati</taxon>
        <taxon>Bacillota</taxon>
        <taxon>Bacilli</taxon>
        <taxon>Bacillales</taxon>
        <taxon>Caryophanaceae</taxon>
        <taxon>Planococcus</taxon>
    </lineage>
</organism>
<reference evidence="1 2" key="1">
    <citation type="submission" date="2020-08" db="EMBL/GenBank/DDBJ databases">
        <title>A Genomic Blueprint of the Chicken Gut Microbiome.</title>
        <authorList>
            <person name="Gilroy R."/>
            <person name="Ravi A."/>
            <person name="Getino M."/>
            <person name="Pursley I."/>
            <person name="Horton D.L."/>
            <person name="Alikhan N.-F."/>
            <person name="Baker D."/>
            <person name="Gharbi K."/>
            <person name="Hall N."/>
            <person name="Watson M."/>
            <person name="Adriaenssens E.M."/>
            <person name="Foster-Nyarko E."/>
            <person name="Jarju S."/>
            <person name="Secka A."/>
            <person name="Antonio M."/>
            <person name="Oren A."/>
            <person name="Chaudhuri R."/>
            <person name="La Ragione R.M."/>
            <person name="Hildebrand F."/>
            <person name="Pallen M.J."/>
        </authorList>
    </citation>
    <scope>NUCLEOTIDE SEQUENCE [LARGE SCALE GENOMIC DNA]</scope>
    <source>
        <strain evidence="1 2">Sa1BUA13</strain>
    </source>
</reference>
<sequence>MNEKIEQLDRYLLSRKDRLEAGEVLTVKLTDGMLTVYKEENPEGGKKVVTLIEQFDDQLNLAVHDLLAKHPTKGGHLK</sequence>
<evidence type="ECO:0000313" key="2">
    <source>
        <dbReference type="Proteomes" id="UP000658980"/>
    </source>
</evidence>